<keyword evidence="9 13" id="KW-1133">Transmembrane helix</keyword>
<dbReference type="InterPro" id="IPR048279">
    <property type="entry name" value="MdtK-like"/>
</dbReference>
<proteinExistence type="inferred from homology"/>
<dbReference type="Proteomes" id="UP000050326">
    <property type="component" value="Unassembled WGS sequence"/>
</dbReference>
<sequence length="450" mass="48823">MKDLTQGNEAKQIFFFALPMLIGNIFQQLYSTVDSIIVGRALGKSALAAVGASFPILFLLIALIMGITMGSTIMISQFYGARDIKKVKTTIDTAYISLLIGALIMMVVGLMISGPILKLLKTPDTVLPTAKSYLNIMFLGMPVMFGYNSISAILRGLGDSRTPLTFLIIATVINIILDLIFVMVFNWGVAGAAWATVIAQACSFAFGVFHLNRTHEVLRFSIKGMTYDKEIFKTIVRIGLPSGVQQMLVSAGMMALTRIVNGYGTDTMAAYTAATRIESFAVMPCMNVSMAVSTFVGQNIGANKPERVKQGFKAGILISGTISLTISIVVILFGKHLISIFTSDAAVKAIGGRYLTIVGAFFIVFSTQFIVNAVLRGAGDTFVPMLFTILSLWVIRIPASALLSARIGSDGIWWGIPVAWIAGLLMCYSYYRTDKWKNKAVVRRSVLNAE</sequence>
<keyword evidence="8 13" id="KW-0812">Transmembrane</keyword>
<dbReference type="InterPro" id="IPR002528">
    <property type="entry name" value="MATE_fam"/>
</dbReference>
<evidence type="ECO:0000256" key="10">
    <source>
        <dbReference type="ARBA" id="ARBA00023065"/>
    </source>
</evidence>
<feature type="transmembrane region" description="Helical" evidence="13">
    <location>
        <begin position="133"/>
        <end position="154"/>
    </location>
</feature>
<comment type="subcellular location">
    <subcellularLocation>
        <location evidence="2">Cell membrane</location>
        <topology evidence="2">Multi-pass membrane protein</topology>
    </subcellularLocation>
</comment>
<dbReference type="GO" id="GO:0015297">
    <property type="term" value="F:antiporter activity"/>
    <property type="evidence" value="ECO:0007669"/>
    <property type="project" value="UniProtKB-KW"/>
</dbReference>
<dbReference type="PATRIC" id="fig|36849.3.peg.1337"/>
<name>A0A0P8WBN2_9CLOT</name>
<evidence type="ECO:0000256" key="1">
    <source>
        <dbReference type="ARBA" id="ARBA00003408"/>
    </source>
</evidence>
<keyword evidence="6" id="KW-0050">Antiport</keyword>
<dbReference type="Pfam" id="PF01554">
    <property type="entry name" value="MatE"/>
    <property type="match status" value="2"/>
</dbReference>
<feature type="transmembrane region" description="Helical" evidence="13">
    <location>
        <begin position="382"/>
        <end position="405"/>
    </location>
</feature>
<evidence type="ECO:0000256" key="4">
    <source>
        <dbReference type="ARBA" id="ARBA00020268"/>
    </source>
</evidence>
<evidence type="ECO:0000256" key="3">
    <source>
        <dbReference type="ARBA" id="ARBA00010199"/>
    </source>
</evidence>
<keyword evidence="10" id="KW-0406">Ion transport</keyword>
<dbReference type="NCBIfam" id="TIGR00797">
    <property type="entry name" value="matE"/>
    <property type="match status" value="1"/>
</dbReference>
<dbReference type="CDD" id="cd13138">
    <property type="entry name" value="MATE_yoeA_like"/>
    <property type="match status" value="1"/>
</dbReference>
<dbReference type="InterPro" id="IPR050222">
    <property type="entry name" value="MATE_MdtK"/>
</dbReference>
<evidence type="ECO:0000256" key="9">
    <source>
        <dbReference type="ARBA" id="ARBA00022989"/>
    </source>
</evidence>
<dbReference type="GO" id="GO:0005886">
    <property type="term" value="C:plasma membrane"/>
    <property type="evidence" value="ECO:0007669"/>
    <property type="project" value="UniProtKB-SubCell"/>
</dbReference>
<feature type="transmembrane region" description="Helical" evidence="13">
    <location>
        <begin position="166"/>
        <end position="185"/>
    </location>
</feature>
<evidence type="ECO:0000256" key="6">
    <source>
        <dbReference type="ARBA" id="ARBA00022449"/>
    </source>
</evidence>
<dbReference type="PANTHER" id="PTHR43298:SF2">
    <property type="entry name" value="FMN_FAD EXPORTER YEEO-RELATED"/>
    <property type="match status" value="1"/>
</dbReference>
<feature type="transmembrane region" description="Helical" evidence="13">
    <location>
        <begin position="94"/>
        <end position="113"/>
    </location>
</feature>
<feature type="transmembrane region" description="Helical" evidence="13">
    <location>
        <begin position="354"/>
        <end position="375"/>
    </location>
</feature>
<evidence type="ECO:0000256" key="7">
    <source>
        <dbReference type="ARBA" id="ARBA00022475"/>
    </source>
</evidence>
<evidence type="ECO:0000313" key="14">
    <source>
        <dbReference type="EMBL" id="KPU45129.1"/>
    </source>
</evidence>
<accession>A0A0P8WBN2</accession>
<dbReference type="PIRSF" id="PIRSF006603">
    <property type="entry name" value="DinF"/>
    <property type="match status" value="1"/>
</dbReference>
<evidence type="ECO:0000256" key="8">
    <source>
        <dbReference type="ARBA" id="ARBA00022692"/>
    </source>
</evidence>
<evidence type="ECO:0000313" key="15">
    <source>
        <dbReference type="Proteomes" id="UP000050326"/>
    </source>
</evidence>
<protein>
    <recommendedName>
        <fullName evidence="4">Probable multidrug resistance protein NorM</fullName>
    </recommendedName>
    <alternativeName>
        <fullName evidence="12">Multidrug-efflux transporter</fullName>
    </alternativeName>
</protein>
<feature type="transmembrane region" description="Helical" evidence="13">
    <location>
        <begin position="50"/>
        <end position="73"/>
    </location>
</feature>
<comment type="caution">
    <text evidence="14">The sequence shown here is derived from an EMBL/GenBank/DDBJ whole genome shotgun (WGS) entry which is preliminary data.</text>
</comment>
<keyword evidence="11 13" id="KW-0472">Membrane</keyword>
<evidence type="ECO:0000256" key="12">
    <source>
        <dbReference type="ARBA" id="ARBA00031636"/>
    </source>
</evidence>
<reference evidence="14 15" key="1">
    <citation type="submission" date="2015-09" db="EMBL/GenBank/DDBJ databases">
        <title>Genome sequence of Oxobacter pfennigii DSM 3222.</title>
        <authorList>
            <person name="Poehlein A."/>
            <person name="Bengelsdorf F.R."/>
            <person name="Schiel-Bengelsdorf B."/>
            <person name="Duerre P."/>
            <person name="Daniel R."/>
        </authorList>
    </citation>
    <scope>NUCLEOTIDE SEQUENCE [LARGE SCALE GENOMIC DNA]</scope>
    <source>
        <strain evidence="14 15">DSM 3222</strain>
    </source>
</reference>
<evidence type="ECO:0000256" key="5">
    <source>
        <dbReference type="ARBA" id="ARBA00022448"/>
    </source>
</evidence>
<evidence type="ECO:0000256" key="13">
    <source>
        <dbReference type="SAM" id="Phobius"/>
    </source>
</evidence>
<evidence type="ECO:0000256" key="11">
    <source>
        <dbReference type="ARBA" id="ARBA00023136"/>
    </source>
</evidence>
<dbReference type="EMBL" id="LKET01000027">
    <property type="protein sequence ID" value="KPU45129.1"/>
    <property type="molecule type" value="Genomic_DNA"/>
</dbReference>
<feature type="transmembrane region" description="Helical" evidence="13">
    <location>
        <begin position="191"/>
        <end position="211"/>
    </location>
</feature>
<gene>
    <name evidence="14" type="primary">mepA_2</name>
    <name evidence="14" type="ORF">OXPF_12560</name>
</gene>
<organism evidence="14 15">
    <name type="scientific">Oxobacter pfennigii</name>
    <dbReference type="NCBI Taxonomy" id="36849"/>
    <lineage>
        <taxon>Bacteria</taxon>
        <taxon>Bacillati</taxon>
        <taxon>Bacillota</taxon>
        <taxon>Clostridia</taxon>
        <taxon>Eubacteriales</taxon>
        <taxon>Clostridiaceae</taxon>
        <taxon>Oxobacter</taxon>
    </lineage>
</organism>
<dbReference type="GO" id="GO:0042910">
    <property type="term" value="F:xenobiotic transmembrane transporter activity"/>
    <property type="evidence" value="ECO:0007669"/>
    <property type="project" value="InterPro"/>
</dbReference>
<feature type="transmembrane region" description="Helical" evidence="13">
    <location>
        <begin position="314"/>
        <end position="334"/>
    </location>
</feature>
<dbReference type="GO" id="GO:0006811">
    <property type="term" value="P:monoatomic ion transport"/>
    <property type="evidence" value="ECO:0007669"/>
    <property type="project" value="UniProtKB-KW"/>
</dbReference>
<feature type="transmembrane region" description="Helical" evidence="13">
    <location>
        <begin position="411"/>
        <end position="431"/>
    </location>
</feature>
<dbReference type="STRING" id="36849.OXPF_12560"/>
<comment type="similarity">
    <text evidence="3">Belongs to the multi antimicrobial extrusion (MATE) (TC 2.A.66.1) family.</text>
</comment>
<dbReference type="AlphaFoldDB" id="A0A0P8WBN2"/>
<dbReference type="PANTHER" id="PTHR43298">
    <property type="entry name" value="MULTIDRUG RESISTANCE PROTEIN NORM-RELATED"/>
    <property type="match status" value="1"/>
</dbReference>
<dbReference type="OrthoDB" id="9776324at2"/>
<keyword evidence="7" id="KW-1003">Cell membrane</keyword>
<feature type="transmembrane region" description="Helical" evidence="13">
    <location>
        <begin position="12"/>
        <end position="30"/>
    </location>
</feature>
<keyword evidence="15" id="KW-1185">Reference proteome</keyword>
<keyword evidence="5" id="KW-0813">Transport</keyword>
<dbReference type="RefSeq" id="WP_054874348.1">
    <property type="nucleotide sequence ID" value="NZ_LKET01000027.1"/>
</dbReference>
<evidence type="ECO:0000256" key="2">
    <source>
        <dbReference type="ARBA" id="ARBA00004651"/>
    </source>
</evidence>
<comment type="function">
    <text evidence="1">Multidrug efflux pump.</text>
</comment>